<dbReference type="OrthoDB" id="9016361at2"/>
<gene>
    <name evidence="2" type="ORF">GOQ09_07750</name>
</gene>
<accession>A0A6I6HDE9</accession>
<evidence type="ECO:0000313" key="2">
    <source>
        <dbReference type="EMBL" id="QGW81491.1"/>
    </source>
</evidence>
<dbReference type="Pfam" id="PF08887">
    <property type="entry name" value="GAD-like"/>
    <property type="match status" value="1"/>
</dbReference>
<dbReference type="Proteomes" id="UP000425817">
    <property type="component" value="Chromosome"/>
</dbReference>
<dbReference type="RefSeq" id="WP_157612914.1">
    <property type="nucleotide sequence ID" value="NZ_CP046622.1"/>
</dbReference>
<dbReference type="InterPro" id="IPR014983">
    <property type="entry name" value="GAD-rel"/>
</dbReference>
<protein>
    <recommendedName>
        <fullName evidence="1">GAD-related domain-containing protein</fullName>
    </recommendedName>
</protein>
<name>A0A6I6HDE9_VARPD</name>
<feature type="domain" description="GAD-related" evidence="1">
    <location>
        <begin position="11"/>
        <end position="98"/>
    </location>
</feature>
<organism evidence="2 3">
    <name type="scientific">Variovorax paradoxus</name>
    <dbReference type="NCBI Taxonomy" id="34073"/>
    <lineage>
        <taxon>Bacteria</taxon>
        <taxon>Pseudomonadati</taxon>
        <taxon>Pseudomonadota</taxon>
        <taxon>Betaproteobacteria</taxon>
        <taxon>Burkholderiales</taxon>
        <taxon>Comamonadaceae</taxon>
        <taxon>Variovorax</taxon>
    </lineage>
</organism>
<reference evidence="2 3" key="1">
    <citation type="submission" date="2019-12" db="EMBL/GenBank/DDBJ databases">
        <title>Hybrid Genome Assemblies of two High G+C Isolates from Undergraduate Microbiology Courses.</title>
        <authorList>
            <person name="Ne Ville C.J."/>
            <person name="Enright D."/>
            <person name="Hernandez I."/>
            <person name="Dodsworth J."/>
            <person name="Orwin P.M."/>
        </authorList>
    </citation>
    <scope>NUCLEOTIDE SEQUENCE [LARGE SCALE GENOMIC DNA]</scope>
    <source>
        <strain evidence="2 3">CSUSB</strain>
    </source>
</reference>
<evidence type="ECO:0000259" key="1">
    <source>
        <dbReference type="Pfam" id="PF08887"/>
    </source>
</evidence>
<dbReference type="AlphaFoldDB" id="A0A6I6HDE9"/>
<proteinExistence type="predicted"/>
<evidence type="ECO:0000313" key="3">
    <source>
        <dbReference type="Proteomes" id="UP000425817"/>
    </source>
</evidence>
<sequence>MFGRIKLHPFIKANPPHAGCTPATQELLGKYEGRLPAAMLELWRKHGLGFYGHRQICLIDPDAWQATLDRWIVAPPGDTVVRVPFAITPFGTLLFYRKLTATDEDVATLNPVTRSTSILSWDAVDFFNSVLSDPDSVDEFIRPDMLETAQRGAGPLAAGEVYYVDPMLLSMQMLKIVKTDALELHQKLRAEVDHESAPPASPPNSVFAAMPAEYREAFKNTERDDDRPSGLFLSTYIDWRRLLALDGNGSYQLLFWENDEKTGEAVGVRHYSGPYEIFETDGGDRLVQLEVVLNEDSLGSDANDERLYVMQSGGEAWLLQEGSIEDIATSIGPDGRMGRSEHYFRPVRLTDPFPADEPDGTTAPPFEDLPAALQALVHREPLRATIIEVSAQGDPEESTVMVKVDLGSNHGLRMNMPLMSLKGSPRNLYGWVWEMDAERCGVGIEVEYDSAGAIIEGPEIGDVLVTRAD</sequence>
<dbReference type="EMBL" id="CP046622">
    <property type="protein sequence ID" value="QGW81491.1"/>
    <property type="molecule type" value="Genomic_DNA"/>
</dbReference>